<gene>
    <name evidence="1" type="ORF">EG244_20140</name>
</gene>
<dbReference type="Proteomes" id="UP000282125">
    <property type="component" value="Unassembled WGS sequence"/>
</dbReference>
<organism evidence="1 2">
    <name type="scientific">Falsigemmobacter faecalis</name>
    <dbReference type="NCBI Taxonomy" id="2488730"/>
    <lineage>
        <taxon>Bacteria</taxon>
        <taxon>Pseudomonadati</taxon>
        <taxon>Pseudomonadota</taxon>
        <taxon>Alphaproteobacteria</taxon>
        <taxon>Rhodobacterales</taxon>
        <taxon>Paracoccaceae</taxon>
        <taxon>Falsigemmobacter</taxon>
    </lineage>
</organism>
<comment type="caution">
    <text evidence="1">The sequence shown here is derived from an EMBL/GenBank/DDBJ whole genome shotgun (WGS) entry which is preliminary data.</text>
</comment>
<reference evidence="1 2" key="1">
    <citation type="submission" date="2018-11" db="EMBL/GenBank/DDBJ databases">
        <title>Gemmobacter sp. nov., YIM 102744-1 draft genome.</title>
        <authorList>
            <person name="Li G."/>
            <person name="Jiang Y."/>
        </authorList>
    </citation>
    <scope>NUCLEOTIDE SEQUENCE [LARGE SCALE GENOMIC DNA]</scope>
    <source>
        <strain evidence="1 2">YIM 102744-1</strain>
    </source>
</reference>
<dbReference type="EMBL" id="RRAZ01000089">
    <property type="protein sequence ID" value="RRH67452.1"/>
    <property type="molecule type" value="Genomic_DNA"/>
</dbReference>
<dbReference type="OrthoDB" id="9824077at2"/>
<keyword evidence="2" id="KW-1185">Reference proteome</keyword>
<name>A0A3P3D247_9RHOB</name>
<dbReference type="RefSeq" id="WP_124966914.1">
    <property type="nucleotide sequence ID" value="NZ_RRAZ01000089.1"/>
</dbReference>
<evidence type="ECO:0000313" key="2">
    <source>
        <dbReference type="Proteomes" id="UP000282125"/>
    </source>
</evidence>
<proteinExistence type="predicted"/>
<evidence type="ECO:0000313" key="1">
    <source>
        <dbReference type="EMBL" id="RRH67452.1"/>
    </source>
</evidence>
<dbReference type="AlphaFoldDB" id="A0A3P3D247"/>
<protein>
    <submittedName>
        <fullName evidence="1">Uncharacterized protein</fullName>
    </submittedName>
</protein>
<accession>A0A3P3D247</accession>
<sequence length="160" mass="17788">MITPVQSLKECCYSFSPNPSDSHARYPRMQLGRPLDLSGLTTALCVEEAGAWHLYNPETHIPPAKAAVLDVYGQIIACDAPHKMPLDPRLLRLLVDAAAALHGEKTRAIGWQILGVKPNRGRALLSKDLTDLEWPIWHAALNFGLGHSRFEHPDEYFGRS</sequence>